<reference evidence="2 3" key="1">
    <citation type="submission" date="2024-01" db="EMBL/GenBank/DDBJ databases">
        <authorList>
            <person name="Allen C."/>
            <person name="Tagirdzhanova G."/>
        </authorList>
    </citation>
    <scope>NUCLEOTIDE SEQUENCE [LARGE SCALE GENOMIC DNA]</scope>
</reference>
<protein>
    <submittedName>
        <fullName evidence="2">Uncharacterized protein</fullName>
    </submittedName>
</protein>
<comment type="caution">
    <text evidence="2">The sequence shown here is derived from an EMBL/GenBank/DDBJ whole genome shotgun (WGS) entry which is preliminary data.</text>
</comment>
<gene>
    <name evidence="2" type="ORF">SBRCBS47491_007021</name>
</gene>
<accession>A0ABP0C9S0</accession>
<proteinExistence type="predicted"/>
<evidence type="ECO:0000256" key="1">
    <source>
        <dbReference type="SAM" id="SignalP"/>
    </source>
</evidence>
<evidence type="ECO:0000313" key="3">
    <source>
        <dbReference type="Proteomes" id="UP001642406"/>
    </source>
</evidence>
<organism evidence="2 3">
    <name type="scientific">Sporothrix bragantina</name>
    <dbReference type="NCBI Taxonomy" id="671064"/>
    <lineage>
        <taxon>Eukaryota</taxon>
        <taxon>Fungi</taxon>
        <taxon>Dikarya</taxon>
        <taxon>Ascomycota</taxon>
        <taxon>Pezizomycotina</taxon>
        <taxon>Sordariomycetes</taxon>
        <taxon>Sordariomycetidae</taxon>
        <taxon>Ophiostomatales</taxon>
        <taxon>Ophiostomataceae</taxon>
        <taxon>Sporothrix</taxon>
    </lineage>
</organism>
<name>A0ABP0C9S0_9PEZI</name>
<keyword evidence="3" id="KW-1185">Reference proteome</keyword>
<dbReference type="Proteomes" id="UP001642406">
    <property type="component" value="Unassembled WGS sequence"/>
</dbReference>
<dbReference type="EMBL" id="CAWUHC010000074">
    <property type="protein sequence ID" value="CAK7228777.1"/>
    <property type="molecule type" value="Genomic_DNA"/>
</dbReference>
<sequence>MAMFSRLLFLTSVYSGLVAALPTPETTHHFFRRDSSAAGMIAAIMPTSTSCDGALYPDQCATNVQAAPFFIAAMQTYQIYNAAEIAAVLALTGYESGDLKYRHSEFPVVAGKGTSNMQSPTFNAEFAASVPALASGVAAANGDADAILALLTVDDYNFASGAWFLTSQCASIRSQLQANTDAGFTAYMGCVGTTINDSRLDYWHRAQAAFGL</sequence>
<feature type="signal peptide" evidence="1">
    <location>
        <begin position="1"/>
        <end position="20"/>
    </location>
</feature>
<feature type="chain" id="PRO_5046766296" evidence="1">
    <location>
        <begin position="21"/>
        <end position="212"/>
    </location>
</feature>
<evidence type="ECO:0000313" key="2">
    <source>
        <dbReference type="EMBL" id="CAK7228777.1"/>
    </source>
</evidence>
<keyword evidence="1" id="KW-0732">Signal</keyword>